<name>A0A834RLB7_9PLEO</name>
<accession>A0A834RLB7</accession>
<dbReference type="EMBL" id="NQIK02000010">
    <property type="protein sequence ID" value="KAF7565574.1"/>
    <property type="molecule type" value="Genomic_DNA"/>
</dbReference>
<dbReference type="RefSeq" id="XP_065959409.1">
    <property type="nucleotide sequence ID" value="XM_066104845.1"/>
</dbReference>
<dbReference type="Proteomes" id="UP000245464">
    <property type="component" value="Chromosome 10"/>
</dbReference>
<dbReference type="KEGG" id="ptrr:90954963"/>
<sequence length="57" mass="6181">MLRGAFTSWATAICSRAPVYIALRMESIRIVDVDGLWCISSVDADSVALSFNDVDDG</sequence>
<evidence type="ECO:0000313" key="2">
    <source>
        <dbReference type="Proteomes" id="UP000245464"/>
    </source>
</evidence>
<organism evidence="1 2">
    <name type="scientific">Pyrenophora tritici-repentis</name>
    <dbReference type="NCBI Taxonomy" id="45151"/>
    <lineage>
        <taxon>Eukaryota</taxon>
        <taxon>Fungi</taxon>
        <taxon>Dikarya</taxon>
        <taxon>Ascomycota</taxon>
        <taxon>Pezizomycotina</taxon>
        <taxon>Dothideomycetes</taxon>
        <taxon>Pleosporomycetidae</taxon>
        <taxon>Pleosporales</taxon>
        <taxon>Pleosporineae</taxon>
        <taxon>Pleosporaceae</taxon>
        <taxon>Pyrenophora</taxon>
    </lineage>
</organism>
<protein>
    <submittedName>
        <fullName evidence="1">Uncharacterized protein</fullName>
    </submittedName>
</protein>
<gene>
    <name evidence="1" type="ORF">PtrM4_050080</name>
</gene>
<comment type="caution">
    <text evidence="1">The sequence shown here is derived from an EMBL/GenBank/DDBJ whole genome shotgun (WGS) entry which is preliminary data.</text>
</comment>
<reference evidence="1" key="1">
    <citation type="journal article" date="2018" name="BMC Genomics">
        <title>Comparative genomics of the wheat fungal pathogen Pyrenophora tritici-repentis reveals chromosomal variations and genome plasticity.</title>
        <authorList>
            <person name="Moolhuijzen P."/>
            <person name="See P.T."/>
            <person name="Hane J.K."/>
            <person name="Shi G."/>
            <person name="Liu Z."/>
            <person name="Oliver R.P."/>
            <person name="Moffat C.S."/>
        </authorList>
    </citation>
    <scope>NUCLEOTIDE SEQUENCE [LARGE SCALE GENOMIC DNA]</scope>
    <source>
        <strain evidence="1">M4</strain>
    </source>
</reference>
<dbReference type="AlphaFoldDB" id="A0A834RLB7"/>
<dbReference type="GeneID" id="90954963"/>
<evidence type="ECO:0000313" key="1">
    <source>
        <dbReference type="EMBL" id="KAF7565574.1"/>
    </source>
</evidence>
<proteinExistence type="predicted"/>